<dbReference type="EMBL" id="EF676906">
    <property type="protein sequence ID" value="ABR16778.1"/>
    <property type="molecule type" value="mRNA"/>
</dbReference>
<dbReference type="Gene3D" id="2.40.50.430">
    <property type="match status" value="1"/>
</dbReference>
<evidence type="ECO:0000259" key="6">
    <source>
        <dbReference type="Pfam" id="PF18018"/>
    </source>
</evidence>
<sequence length="446" mass="49852">MQAMEVDTDSHHLERKQADYKGQDERYLLRMQRYRGQQYSHLYYFRLHKFREILNTLIQKRWPNLPSCTILGLEDGKECIIVGTVYKQMQLKPSVLDEYSKERSVTPIAQPHNFMHPDDYLILEDDSGRVKLTGNVLSPSMYVTGVVAALHGKEGSDGDFYVQSILEAGLPPQHPLHSGYSLKDNKYIVLVSGLMVGSMKSNPLQFQLLVDYVTGHSGDEQEQSMAAQIVRVIIAGDSVDMQQSLLAGQSLGLKEQRRLAEPIKELDLALTQLAAAMPVDIMPGPNDPANFSLPQQPLHKCLFSGASAYNTFVSATNPHQFDLDGVCFLGTSGQNIDDLGKYSDAKEKLDYMERTLKWRHLAPTAPDTLGCYPFTDRDPFVIEDCPHVYFCGNQKKYASRLLEGSEGQVVRLVCIPSFCETGSAVVVNIRNLECHLLTLSTSSLVG</sequence>
<dbReference type="InterPro" id="IPR007185">
    <property type="entry name" value="DNA_pol_a/d/e_bsu"/>
</dbReference>
<comment type="subcellular location">
    <subcellularLocation>
        <location evidence="1">Nucleus</location>
    </subcellularLocation>
</comment>
<dbReference type="PANTHER" id="PTHR10416:SF0">
    <property type="entry name" value="DNA POLYMERASE DELTA SUBUNIT 2"/>
    <property type="match status" value="1"/>
</dbReference>
<accession>B8LLG4</accession>
<dbReference type="EMBL" id="EF676601">
    <property type="protein sequence ID" value="ABR16494.1"/>
    <property type="molecule type" value="mRNA"/>
</dbReference>
<evidence type="ECO:0000259" key="5">
    <source>
        <dbReference type="Pfam" id="PF04042"/>
    </source>
</evidence>
<evidence type="ECO:0000256" key="4">
    <source>
        <dbReference type="ARBA" id="ARBA00023242"/>
    </source>
</evidence>
<dbReference type="InterPro" id="IPR024826">
    <property type="entry name" value="DNA_pol_delta/II_ssu"/>
</dbReference>
<feature type="domain" description="DNA polymerase delta subunit OB-fold" evidence="6">
    <location>
        <begin position="38"/>
        <end position="165"/>
    </location>
</feature>
<name>B8LLG4_PICSI</name>
<protein>
    <recommendedName>
        <fullName evidence="8">DNA polymerase delta small subunit</fullName>
    </recommendedName>
</protein>
<dbReference type="InterPro" id="IPR040663">
    <property type="entry name" value="DNA_pol_D_N"/>
</dbReference>
<dbReference type="Pfam" id="PF18018">
    <property type="entry name" value="DNA_pol_D_N"/>
    <property type="match status" value="1"/>
</dbReference>
<keyword evidence="4" id="KW-0539">Nucleus</keyword>
<evidence type="ECO:0008006" key="8">
    <source>
        <dbReference type="Google" id="ProtNLM"/>
    </source>
</evidence>
<evidence type="ECO:0000256" key="1">
    <source>
        <dbReference type="ARBA" id="ARBA00004123"/>
    </source>
</evidence>
<dbReference type="GO" id="GO:0006271">
    <property type="term" value="P:DNA strand elongation involved in DNA replication"/>
    <property type="evidence" value="ECO:0007669"/>
    <property type="project" value="TreeGrafter"/>
</dbReference>
<keyword evidence="3" id="KW-0235">DNA replication</keyword>
<dbReference type="GO" id="GO:1902969">
    <property type="term" value="P:mitotic DNA replication"/>
    <property type="evidence" value="ECO:0007669"/>
    <property type="project" value="UniProtKB-ARBA"/>
</dbReference>
<feature type="domain" description="DNA polymerase alpha/delta/epsilon subunit B" evidence="5">
    <location>
        <begin position="188"/>
        <end position="397"/>
    </location>
</feature>
<dbReference type="AlphaFoldDB" id="B8LLG4"/>
<dbReference type="Pfam" id="PF04042">
    <property type="entry name" value="DNA_pol_E_B"/>
    <property type="match status" value="1"/>
</dbReference>
<dbReference type="OMA" id="HCILIGT"/>
<dbReference type="GO" id="GO:0043625">
    <property type="term" value="C:delta DNA polymerase complex"/>
    <property type="evidence" value="ECO:0007669"/>
    <property type="project" value="TreeGrafter"/>
</dbReference>
<dbReference type="PANTHER" id="PTHR10416">
    <property type="entry name" value="DNA POLYMERASE DELTA SUBUNIT 2"/>
    <property type="match status" value="1"/>
</dbReference>
<evidence type="ECO:0000256" key="3">
    <source>
        <dbReference type="ARBA" id="ARBA00022705"/>
    </source>
</evidence>
<dbReference type="GO" id="GO:0003677">
    <property type="term" value="F:DNA binding"/>
    <property type="evidence" value="ECO:0007669"/>
    <property type="project" value="InterPro"/>
</dbReference>
<dbReference type="InterPro" id="IPR041863">
    <property type="entry name" value="PolD2_C"/>
</dbReference>
<dbReference type="CDD" id="cd07387">
    <property type="entry name" value="MPP_PolD2_C"/>
    <property type="match status" value="1"/>
</dbReference>
<dbReference type="Gene3D" id="3.60.21.50">
    <property type="match status" value="1"/>
</dbReference>
<dbReference type="FunFam" id="3.60.21.50:FF:000002">
    <property type="entry name" value="DNA polymerase delta small subunit"/>
    <property type="match status" value="1"/>
</dbReference>
<evidence type="ECO:0000256" key="2">
    <source>
        <dbReference type="ARBA" id="ARBA00006035"/>
    </source>
</evidence>
<proteinExistence type="evidence at transcript level"/>
<comment type="similarity">
    <text evidence="2">Belongs to the DNA polymerase delta/II small subunit family.</text>
</comment>
<evidence type="ECO:0000313" key="7">
    <source>
        <dbReference type="EMBL" id="ABR16494.1"/>
    </source>
</evidence>
<organism evidence="7">
    <name type="scientific">Picea sitchensis</name>
    <name type="common">Sitka spruce</name>
    <name type="synonym">Pinus sitchensis</name>
    <dbReference type="NCBI Taxonomy" id="3332"/>
    <lineage>
        <taxon>Eukaryota</taxon>
        <taxon>Viridiplantae</taxon>
        <taxon>Streptophyta</taxon>
        <taxon>Embryophyta</taxon>
        <taxon>Tracheophyta</taxon>
        <taxon>Spermatophyta</taxon>
        <taxon>Pinopsida</taxon>
        <taxon>Pinidae</taxon>
        <taxon>Conifers I</taxon>
        <taxon>Pinales</taxon>
        <taxon>Pinaceae</taxon>
        <taxon>Picea</taxon>
    </lineage>
</organism>
<reference evidence="7" key="1">
    <citation type="submission" date="2007-06" db="EMBL/GenBank/DDBJ databases">
        <title>Full length cDNA sequences from Sitka Spruce (Picea sitchensis).</title>
        <authorList>
            <person name="Ralph S.G."/>
            <person name="Chun H.E."/>
            <person name="Liao N."/>
            <person name="Ali J."/>
            <person name="Reid K."/>
            <person name="Kolosova N."/>
            <person name="Cooper N."/>
            <person name="Cullis C."/>
            <person name="Jancsik S."/>
            <person name="Moore R."/>
            <person name="Mayo M."/>
            <person name="Wagner S."/>
            <person name="Holt R.A."/>
            <person name="Jones S.J.M."/>
            <person name="Marra M.A."/>
            <person name="Ritland C.E."/>
            <person name="Ritland K."/>
            <person name="Bohlmann J."/>
        </authorList>
    </citation>
    <scope>NUCLEOTIDE SEQUENCE</scope>
    <source>
        <tissue evidence="7">Green portion of the leader tissue</tissue>
    </source>
</reference>